<dbReference type="EMBL" id="JACSIT010000136">
    <property type="protein sequence ID" value="MBC6995418.1"/>
    <property type="molecule type" value="Genomic_DNA"/>
</dbReference>
<evidence type="ECO:0000313" key="2">
    <source>
        <dbReference type="EMBL" id="MBC6995418.1"/>
    </source>
</evidence>
<dbReference type="Proteomes" id="UP000650081">
    <property type="component" value="Unassembled WGS sequence"/>
</dbReference>
<evidence type="ECO:0000313" key="3">
    <source>
        <dbReference type="Proteomes" id="UP000650081"/>
    </source>
</evidence>
<dbReference type="InterPro" id="IPR008538">
    <property type="entry name" value="Uma2"/>
</dbReference>
<dbReference type="AlphaFoldDB" id="A0A923PQ79"/>
<organism evidence="2 3">
    <name type="scientific">Neolewinella lacunae</name>
    <dbReference type="NCBI Taxonomy" id="1517758"/>
    <lineage>
        <taxon>Bacteria</taxon>
        <taxon>Pseudomonadati</taxon>
        <taxon>Bacteroidota</taxon>
        <taxon>Saprospiria</taxon>
        <taxon>Saprospirales</taxon>
        <taxon>Lewinellaceae</taxon>
        <taxon>Neolewinella</taxon>
    </lineage>
</organism>
<keyword evidence="2" id="KW-0378">Hydrolase</keyword>
<dbReference type="GO" id="GO:0004519">
    <property type="term" value="F:endonuclease activity"/>
    <property type="evidence" value="ECO:0007669"/>
    <property type="project" value="UniProtKB-KW"/>
</dbReference>
<sequence length="198" mass="21956">MLLEIKIPASEVALTFPNGLSNEAFEELCFANQELVIEREADGKISIMSPVSLNSSEHEAEFIADLTLYARKHGGRSFSSQVAFTLKDGAIKSPDASYLSEDQLVGYSKEDFDHFAQIVPLFVVEVVSPSDKMSDAVSKMTEVWIKNGVALAWLVDVENEKLWIYRQNGTVDLIEGFDQSVTGEDVLPGFSFDLRLLV</sequence>
<keyword evidence="2" id="KW-0540">Nuclease</keyword>
<name>A0A923PQ79_9BACT</name>
<feature type="domain" description="Putative restriction endonuclease" evidence="1">
    <location>
        <begin position="23"/>
        <end position="194"/>
    </location>
</feature>
<dbReference type="SUPFAM" id="SSF52980">
    <property type="entry name" value="Restriction endonuclease-like"/>
    <property type="match status" value="1"/>
</dbReference>
<dbReference type="Pfam" id="PF05685">
    <property type="entry name" value="Uma2"/>
    <property type="match status" value="1"/>
</dbReference>
<dbReference type="CDD" id="cd06260">
    <property type="entry name" value="DUF820-like"/>
    <property type="match status" value="1"/>
</dbReference>
<accession>A0A923PQ79</accession>
<comment type="caution">
    <text evidence="2">The sequence shown here is derived from an EMBL/GenBank/DDBJ whole genome shotgun (WGS) entry which is preliminary data.</text>
</comment>
<proteinExistence type="predicted"/>
<gene>
    <name evidence="2" type="ORF">H9S92_14685</name>
</gene>
<keyword evidence="2" id="KW-0255">Endonuclease</keyword>
<dbReference type="PANTHER" id="PTHR34107:SF6">
    <property type="entry name" value="SLR0981 PROTEIN"/>
    <property type="match status" value="1"/>
</dbReference>
<dbReference type="Gene3D" id="3.90.1570.10">
    <property type="entry name" value="tt1808, chain A"/>
    <property type="match status" value="1"/>
</dbReference>
<dbReference type="InterPro" id="IPR011335">
    <property type="entry name" value="Restrct_endonuc-II-like"/>
</dbReference>
<reference evidence="2" key="1">
    <citation type="submission" date="2020-08" db="EMBL/GenBank/DDBJ databases">
        <title>Lewinella bacteria from marine environments.</title>
        <authorList>
            <person name="Zhong Y."/>
        </authorList>
    </citation>
    <scope>NUCLEOTIDE SEQUENCE</scope>
    <source>
        <strain evidence="2">KCTC 42187</strain>
    </source>
</reference>
<dbReference type="InterPro" id="IPR012296">
    <property type="entry name" value="Nuclease_put_TT1808"/>
</dbReference>
<keyword evidence="3" id="KW-1185">Reference proteome</keyword>
<dbReference type="RefSeq" id="WP_187467457.1">
    <property type="nucleotide sequence ID" value="NZ_JACSIT010000136.1"/>
</dbReference>
<protein>
    <submittedName>
        <fullName evidence="2">Uma2 family endonuclease</fullName>
    </submittedName>
</protein>
<evidence type="ECO:0000259" key="1">
    <source>
        <dbReference type="Pfam" id="PF05685"/>
    </source>
</evidence>
<dbReference type="PANTHER" id="PTHR34107">
    <property type="entry name" value="SLL0198 PROTEIN-RELATED"/>
    <property type="match status" value="1"/>
</dbReference>